<dbReference type="Proteomes" id="UP000317550">
    <property type="component" value="Chromosome"/>
</dbReference>
<dbReference type="Pfam" id="PF00182">
    <property type="entry name" value="Glyco_hydro_19"/>
    <property type="match status" value="1"/>
</dbReference>
<dbReference type="SUPFAM" id="SSF53955">
    <property type="entry name" value="Lysozyme-like"/>
    <property type="match status" value="1"/>
</dbReference>
<feature type="domain" description="Glycoside hydrolase family 19 catalytic" evidence="1">
    <location>
        <begin position="38"/>
        <end position="136"/>
    </location>
</feature>
<dbReference type="AlphaFoldDB" id="A0A516SJP2"/>
<keyword evidence="2" id="KW-0378">Hydrolase</keyword>
<dbReference type="Gene3D" id="1.10.530.10">
    <property type="match status" value="1"/>
</dbReference>
<dbReference type="InterPro" id="IPR023346">
    <property type="entry name" value="Lysozyme-like_dom_sf"/>
</dbReference>
<dbReference type="InterPro" id="IPR052354">
    <property type="entry name" value="Cell_Wall_Dynamics_Protein"/>
</dbReference>
<dbReference type="EMBL" id="CP041730">
    <property type="protein sequence ID" value="QDQ28382.1"/>
    <property type="molecule type" value="Genomic_DNA"/>
</dbReference>
<dbReference type="InterPro" id="IPR000726">
    <property type="entry name" value="Glyco_hydro_19_cat"/>
</dbReference>
<gene>
    <name evidence="2" type="ORF">FNU76_19615</name>
</gene>
<evidence type="ECO:0000259" key="1">
    <source>
        <dbReference type="Pfam" id="PF00182"/>
    </source>
</evidence>
<sequence>MTRDDFALAASLSEKMAERWYAPLCAAMARFEIDDPVRIAAFIAQTGHETLGFTHTQEIWGPTPAQQAYEPPAKKAAQLGNVAAGDGHRFRGRGLIQITGRSNYRQCGEALGLDLLDQPELLAGDECAALSAAWWWSQHGCNSLADGGDFTALTKRINGGTNGIDDRLRRWEIAKTHLGV</sequence>
<name>A0A516SJP2_9NEIS</name>
<dbReference type="GO" id="GO:0016998">
    <property type="term" value="P:cell wall macromolecule catabolic process"/>
    <property type="evidence" value="ECO:0007669"/>
    <property type="project" value="InterPro"/>
</dbReference>
<reference evidence="3" key="1">
    <citation type="submission" date="2019-07" db="EMBL/GenBank/DDBJ databases">
        <title>Chitinimonas sp. nov., isolated from Ny-Alesund, arctica soil.</title>
        <authorList>
            <person name="Xu Q."/>
            <person name="Peng F."/>
        </authorList>
    </citation>
    <scope>NUCLEOTIDE SEQUENCE [LARGE SCALE GENOMIC DNA]</scope>
    <source>
        <strain evidence="3">R3-44</strain>
    </source>
</reference>
<keyword evidence="3" id="KW-1185">Reference proteome</keyword>
<organism evidence="2 3">
    <name type="scientific">Chitinimonas arctica</name>
    <dbReference type="NCBI Taxonomy" id="2594795"/>
    <lineage>
        <taxon>Bacteria</taxon>
        <taxon>Pseudomonadati</taxon>
        <taxon>Pseudomonadota</taxon>
        <taxon>Betaproteobacteria</taxon>
        <taxon>Neisseriales</taxon>
        <taxon>Chitinibacteraceae</taxon>
        <taxon>Chitinimonas</taxon>
    </lineage>
</organism>
<evidence type="ECO:0000313" key="2">
    <source>
        <dbReference type="EMBL" id="QDQ28382.1"/>
    </source>
</evidence>
<dbReference type="PANTHER" id="PTHR34408">
    <property type="entry name" value="FAMILY PROTEIN, PUTATIVE-RELATED"/>
    <property type="match status" value="1"/>
</dbReference>
<proteinExistence type="predicted"/>
<dbReference type="GO" id="GO:0006032">
    <property type="term" value="P:chitin catabolic process"/>
    <property type="evidence" value="ECO:0007669"/>
    <property type="project" value="InterPro"/>
</dbReference>
<dbReference type="RefSeq" id="WP_144279765.1">
    <property type="nucleotide sequence ID" value="NZ_CP041730.1"/>
</dbReference>
<dbReference type="KEGG" id="cari:FNU76_19615"/>
<protein>
    <submittedName>
        <fullName evidence="2">Glycoside hydrolase family 19 protein</fullName>
    </submittedName>
</protein>
<accession>A0A516SJP2</accession>
<dbReference type="PANTHER" id="PTHR34408:SF1">
    <property type="entry name" value="GLYCOSYL HYDROLASE FAMILY 19 DOMAIN-CONTAINING PROTEIN HI_1415"/>
    <property type="match status" value="1"/>
</dbReference>
<evidence type="ECO:0000313" key="3">
    <source>
        <dbReference type="Proteomes" id="UP000317550"/>
    </source>
</evidence>
<dbReference type="GO" id="GO:0004568">
    <property type="term" value="F:chitinase activity"/>
    <property type="evidence" value="ECO:0007669"/>
    <property type="project" value="InterPro"/>
</dbReference>
<dbReference type="OrthoDB" id="5244690at2"/>